<dbReference type="Proteomes" id="UP000044602">
    <property type="component" value="Unassembled WGS sequence"/>
</dbReference>
<sequence length="483" mass="54756">MLAAMDHPTLIIIHWLFSWIALAIMVVRLIWRKVAKQAFNLGDYLTMAACVFVVARMGIIHMVLTWKTNNMPAAYRENHVFTPKEIHQREIGSKLSLTARVVYSSYLWLQKLVLLDLYRRLLVKLPHEHIKVYSFLAVFLVTWIACQVSTFIECKPIHLYWQVVPHPGSCVEAEAQLMTVGILNIVTDLMLILLPLPLVVAMQAAWRLKAQLYVLFLLGIFIIAITIVRLPITTLHKDSQLDRSTWASVELLVTAFVVNAPTMYGLWNSGRRAHATSNGEETGDTFGMATMGSMARKTKIEADNVHGFESSPVGRSMGHIEGILQTRETIVTEYRETDRKARGYANLADETDNASTSSQKSILRPIIMANLHPCFHKPGAHRIIEVIENQDTGVQEFHTSIKISKYLNIGPVQSQALRGQPEPLIWFHRPIHQLLEPFFDAGLLMNKVREPSFDDGGDPGQAQSYHNFPQIPMQFIFRLVRTS</sequence>
<organism evidence="8 9">
    <name type="scientific">Verticillium longisporum</name>
    <name type="common">Verticillium dahliae var. longisporum</name>
    <dbReference type="NCBI Taxonomy" id="100787"/>
    <lineage>
        <taxon>Eukaryota</taxon>
        <taxon>Fungi</taxon>
        <taxon>Dikarya</taxon>
        <taxon>Ascomycota</taxon>
        <taxon>Pezizomycotina</taxon>
        <taxon>Sordariomycetes</taxon>
        <taxon>Hypocreomycetidae</taxon>
        <taxon>Glomerellales</taxon>
        <taxon>Plectosphaerellaceae</taxon>
        <taxon>Verticillium</taxon>
    </lineage>
</organism>
<evidence type="ECO:0000256" key="2">
    <source>
        <dbReference type="ARBA" id="ARBA00022692"/>
    </source>
</evidence>
<keyword evidence="4 6" id="KW-0472">Membrane</keyword>
<dbReference type="EMBL" id="CVQH01000336">
    <property type="protein sequence ID" value="CRJ84721.1"/>
    <property type="molecule type" value="Genomic_DNA"/>
</dbReference>
<reference evidence="8 9" key="1">
    <citation type="submission" date="2015-05" db="EMBL/GenBank/DDBJ databases">
        <authorList>
            <person name="Wang D.B."/>
            <person name="Wang M."/>
        </authorList>
    </citation>
    <scope>NUCLEOTIDE SEQUENCE [LARGE SCALE GENOMIC DNA]</scope>
    <source>
        <strain evidence="8">VL1</strain>
    </source>
</reference>
<dbReference type="InterPro" id="IPR049326">
    <property type="entry name" value="Rhodopsin_dom_fungi"/>
</dbReference>
<keyword evidence="9" id="KW-1185">Reference proteome</keyword>
<keyword evidence="2 6" id="KW-0812">Transmembrane</keyword>
<dbReference type="STRING" id="100787.A0A0G4KF73"/>
<evidence type="ECO:0000256" key="6">
    <source>
        <dbReference type="SAM" id="Phobius"/>
    </source>
</evidence>
<dbReference type="GO" id="GO:0016020">
    <property type="term" value="C:membrane"/>
    <property type="evidence" value="ECO:0007669"/>
    <property type="project" value="UniProtKB-SubCell"/>
</dbReference>
<feature type="transmembrane region" description="Helical" evidence="6">
    <location>
        <begin position="101"/>
        <end position="118"/>
    </location>
</feature>
<protein>
    <recommendedName>
        <fullName evidence="7">Rhodopsin domain-containing protein</fullName>
    </recommendedName>
</protein>
<name>A0A0G4KF73_VERLO</name>
<feature type="transmembrane region" description="Helical" evidence="6">
    <location>
        <begin position="177"/>
        <end position="200"/>
    </location>
</feature>
<keyword evidence="3 6" id="KW-1133">Transmembrane helix</keyword>
<feature type="domain" description="Rhodopsin" evidence="7">
    <location>
        <begin position="27"/>
        <end position="266"/>
    </location>
</feature>
<comment type="subcellular location">
    <subcellularLocation>
        <location evidence="1">Membrane</location>
        <topology evidence="1">Multi-pass membrane protein</topology>
    </subcellularLocation>
</comment>
<evidence type="ECO:0000313" key="8">
    <source>
        <dbReference type="EMBL" id="CRJ84721.1"/>
    </source>
</evidence>
<comment type="similarity">
    <text evidence="5">Belongs to the SAT4 family.</text>
</comment>
<evidence type="ECO:0000259" key="7">
    <source>
        <dbReference type="Pfam" id="PF20684"/>
    </source>
</evidence>
<proteinExistence type="inferred from homology"/>
<evidence type="ECO:0000256" key="3">
    <source>
        <dbReference type="ARBA" id="ARBA00022989"/>
    </source>
</evidence>
<evidence type="ECO:0000256" key="1">
    <source>
        <dbReference type="ARBA" id="ARBA00004141"/>
    </source>
</evidence>
<dbReference type="Pfam" id="PF20684">
    <property type="entry name" value="Fung_rhodopsin"/>
    <property type="match status" value="1"/>
</dbReference>
<dbReference type="AlphaFoldDB" id="A0A0G4KF73"/>
<feature type="transmembrane region" description="Helical" evidence="6">
    <location>
        <begin position="12"/>
        <end position="31"/>
    </location>
</feature>
<feature type="transmembrane region" description="Helical" evidence="6">
    <location>
        <begin position="212"/>
        <end position="232"/>
    </location>
</feature>
<accession>A0A0G4KF73</accession>
<evidence type="ECO:0000256" key="4">
    <source>
        <dbReference type="ARBA" id="ARBA00023136"/>
    </source>
</evidence>
<feature type="transmembrane region" description="Helical" evidence="6">
    <location>
        <begin position="244"/>
        <end position="267"/>
    </location>
</feature>
<gene>
    <name evidence="8" type="ORF">BN1708_009135</name>
</gene>
<dbReference type="InterPro" id="IPR052337">
    <property type="entry name" value="SAT4-like"/>
</dbReference>
<dbReference type="PANTHER" id="PTHR33048">
    <property type="entry name" value="PTH11-LIKE INTEGRAL MEMBRANE PROTEIN (AFU_ORTHOLOGUE AFUA_5G11245)"/>
    <property type="match status" value="1"/>
</dbReference>
<dbReference type="PANTHER" id="PTHR33048:SF166">
    <property type="entry name" value="PTH11-LIKE INTEGRAL MEMBRANE PROTEIN"/>
    <property type="match status" value="1"/>
</dbReference>
<evidence type="ECO:0000313" key="9">
    <source>
        <dbReference type="Proteomes" id="UP000044602"/>
    </source>
</evidence>
<evidence type="ECO:0000256" key="5">
    <source>
        <dbReference type="ARBA" id="ARBA00038359"/>
    </source>
</evidence>
<feature type="transmembrane region" description="Helical" evidence="6">
    <location>
        <begin position="43"/>
        <end position="64"/>
    </location>
</feature>
<feature type="transmembrane region" description="Helical" evidence="6">
    <location>
        <begin position="130"/>
        <end position="152"/>
    </location>
</feature>